<gene>
    <name evidence="4" type="ORF">SAMN05216244_2128</name>
</gene>
<evidence type="ECO:0000256" key="1">
    <source>
        <dbReference type="ARBA" id="ARBA00006336"/>
    </source>
</evidence>
<dbReference type="InterPro" id="IPR036380">
    <property type="entry name" value="Isochorismatase-like_sf"/>
</dbReference>
<dbReference type="OrthoDB" id="9785724at2"/>
<evidence type="ECO:0000259" key="3">
    <source>
        <dbReference type="Pfam" id="PF00857"/>
    </source>
</evidence>
<dbReference type="PANTHER" id="PTHR43540:SF14">
    <property type="entry name" value="ISOCHORISMATASE"/>
    <property type="match status" value="1"/>
</dbReference>
<evidence type="ECO:0000313" key="5">
    <source>
        <dbReference type="Proteomes" id="UP000182347"/>
    </source>
</evidence>
<keyword evidence="5" id="KW-1185">Reference proteome</keyword>
<accession>A0A1G9RTJ5</accession>
<dbReference type="SUPFAM" id="SSF52499">
    <property type="entry name" value="Isochorismatase-like hydrolases"/>
    <property type="match status" value="1"/>
</dbReference>
<comment type="similarity">
    <text evidence="1">Belongs to the isochorismatase family.</text>
</comment>
<organism evidence="4 5">
    <name type="scientific">Sediminibacillus halophilus</name>
    <dbReference type="NCBI Taxonomy" id="482461"/>
    <lineage>
        <taxon>Bacteria</taxon>
        <taxon>Bacillati</taxon>
        <taxon>Bacillota</taxon>
        <taxon>Bacilli</taxon>
        <taxon>Bacillales</taxon>
        <taxon>Bacillaceae</taxon>
        <taxon>Sediminibacillus</taxon>
    </lineage>
</organism>
<protein>
    <submittedName>
        <fullName evidence="4">Nicotinamidase-related amidase</fullName>
    </submittedName>
</protein>
<dbReference type="InterPro" id="IPR000868">
    <property type="entry name" value="Isochorismatase-like_dom"/>
</dbReference>
<name>A0A1G9RTJ5_9BACI</name>
<sequence>MKQALLVIDTQQDLMEGSKVEEGVVEKEKIIANINLVIEKAKSNSALIVFVRDLEVADGKGAGFQIHEDINVPSEAAIFDKEATNSFYGTPLQQYLVKNKVEHLVVMGCKTEHCIDTAVRTATINHFDVTLVGDGHTTSDTEILPANQIILHHNKTLHGHYNVDHFSIVRNANEDLFQPEHNKYRESDD</sequence>
<evidence type="ECO:0000313" key="4">
    <source>
        <dbReference type="EMBL" id="SDM26494.1"/>
    </source>
</evidence>
<proteinExistence type="inferred from homology"/>
<feature type="domain" description="Isochorismatase-like" evidence="3">
    <location>
        <begin position="4"/>
        <end position="142"/>
    </location>
</feature>
<dbReference type="Pfam" id="PF00857">
    <property type="entry name" value="Isochorismatase"/>
    <property type="match status" value="1"/>
</dbReference>
<dbReference type="RefSeq" id="WP_074598770.1">
    <property type="nucleotide sequence ID" value="NZ_FNHF01000002.1"/>
</dbReference>
<dbReference type="Gene3D" id="3.40.50.850">
    <property type="entry name" value="Isochorismatase-like"/>
    <property type="match status" value="1"/>
</dbReference>
<dbReference type="PANTHER" id="PTHR43540">
    <property type="entry name" value="PEROXYUREIDOACRYLATE/UREIDOACRYLATE AMIDOHYDROLASE-RELATED"/>
    <property type="match status" value="1"/>
</dbReference>
<dbReference type="InterPro" id="IPR050272">
    <property type="entry name" value="Isochorismatase-like_hydrls"/>
</dbReference>
<evidence type="ECO:0000256" key="2">
    <source>
        <dbReference type="ARBA" id="ARBA00022801"/>
    </source>
</evidence>
<dbReference type="AlphaFoldDB" id="A0A1G9RTJ5"/>
<dbReference type="Proteomes" id="UP000182347">
    <property type="component" value="Unassembled WGS sequence"/>
</dbReference>
<keyword evidence="2" id="KW-0378">Hydrolase</keyword>
<reference evidence="5" key="1">
    <citation type="submission" date="2016-10" db="EMBL/GenBank/DDBJ databases">
        <authorList>
            <person name="Varghese N."/>
            <person name="Submissions S."/>
        </authorList>
    </citation>
    <scope>NUCLEOTIDE SEQUENCE [LARGE SCALE GENOMIC DNA]</scope>
    <source>
        <strain evidence="5">CGMCC 1.6199</strain>
    </source>
</reference>
<dbReference type="STRING" id="482461.SAMN05216244_2128"/>
<dbReference type="EMBL" id="FNHF01000002">
    <property type="protein sequence ID" value="SDM26494.1"/>
    <property type="molecule type" value="Genomic_DNA"/>
</dbReference>
<dbReference type="GO" id="GO:0016787">
    <property type="term" value="F:hydrolase activity"/>
    <property type="evidence" value="ECO:0007669"/>
    <property type="project" value="UniProtKB-KW"/>
</dbReference>